<comment type="caution">
    <text evidence="3">The sequence shown here is derived from an EMBL/GenBank/DDBJ whole genome shotgun (WGS) entry which is preliminary data.</text>
</comment>
<dbReference type="SUPFAM" id="SSF56988">
    <property type="entry name" value="Anthrax protective antigen"/>
    <property type="match status" value="1"/>
</dbReference>
<dbReference type="InterPro" id="IPR017850">
    <property type="entry name" value="Alkaline_phosphatase_core_sf"/>
</dbReference>
<feature type="signal peptide" evidence="1">
    <location>
        <begin position="1"/>
        <end position="24"/>
    </location>
</feature>
<evidence type="ECO:0000313" key="4">
    <source>
        <dbReference type="Proteomes" id="UP000185728"/>
    </source>
</evidence>
<dbReference type="SMART" id="SM00758">
    <property type="entry name" value="PA14"/>
    <property type="match status" value="1"/>
</dbReference>
<dbReference type="SUPFAM" id="SSF53649">
    <property type="entry name" value="Alkaline phosphatase-like"/>
    <property type="match status" value="1"/>
</dbReference>
<evidence type="ECO:0000259" key="2">
    <source>
        <dbReference type="PROSITE" id="PS51820"/>
    </source>
</evidence>
<dbReference type="InterPro" id="IPR000917">
    <property type="entry name" value="Sulfatase_N"/>
</dbReference>
<dbReference type="InterPro" id="IPR052701">
    <property type="entry name" value="GAG_Ulvan_Degrading_Sulfatases"/>
</dbReference>
<dbReference type="Gene3D" id="3.40.720.10">
    <property type="entry name" value="Alkaline Phosphatase, subunit A"/>
    <property type="match status" value="1"/>
</dbReference>
<dbReference type="PANTHER" id="PTHR43751:SF3">
    <property type="entry name" value="SULFATASE N-TERMINAL DOMAIN-CONTAINING PROTEIN"/>
    <property type="match status" value="1"/>
</dbReference>
<protein>
    <submittedName>
        <fullName evidence="3">Arylsulfatase A</fullName>
    </submittedName>
</protein>
<feature type="domain" description="PA14" evidence="2">
    <location>
        <begin position="566"/>
        <end position="703"/>
    </location>
</feature>
<dbReference type="Proteomes" id="UP000185728">
    <property type="component" value="Unassembled WGS sequence"/>
</dbReference>
<keyword evidence="4" id="KW-1185">Reference proteome</keyword>
<dbReference type="PROSITE" id="PS51257">
    <property type="entry name" value="PROKAR_LIPOPROTEIN"/>
    <property type="match status" value="1"/>
</dbReference>
<dbReference type="PROSITE" id="PS51820">
    <property type="entry name" value="PA14"/>
    <property type="match status" value="1"/>
</dbReference>
<accession>A0ABY1KUB5</accession>
<name>A0ABY1KUB5_9FLAO</name>
<dbReference type="EMBL" id="FTOB01000004">
    <property type="protein sequence ID" value="SIS80263.1"/>
    <property type="molecule type" value="Genomic_DNA"/>
</dbReference>
<feature type="chain" id="PRO_5046249179" evidence="1">
    <location>
        <begin position="25"/>
        <end position="708"/>
    </location>
</feature>
<proteinExistence type="predicted"/>
<keyword evidence="1" id="KW-0732">Signal</keyword>
<gene>
    <name evidence="3" type="ORF">SAMN05421766_10421</name>
</gene>
<dbReference type="Pfam" id="PF07691">
    <property type="entry name" value="PA14"/>
    <property type="match status" value="1"/>
</dbReference>
<evidence type="ECO:0000256" key="1">
    <source>
        <dbReference type="SAM" id="SignalP"/>
    </source>
</evidence>
<dbReference type="Gene3D" id="3.90.182.10">
    <property type="entry name" value="Toxin - Anthrax Protective Antigen,domain 1"/>
    <property type="match status" value="1"/>
</dbReference>
<reference evidence="3 4" key="1">
    <citation type="submission" date="2017-01" db="EMBL/GenBank/DDBJ databases">
        <authorList>
            <person name="Varghese N."/>
            <person name="Submissions S."/>
        </authorList>
    </citation>
    <scope>NUCLEOTIDE SEQUENCE [LARGE SCALE GENOMIC DNA]</scope>
    <source>
        <strain evidence="3 4">DSM 2061</strain>
    </source>
</reference>
<dbReference type="InterPro" id="IPR037524">
    <property type="entry name" value="PA14/GLEYA"/>
</dbReference>
<dbReference type="Pfam" id="PF00884">
    <property type="entry name" value="Sulfatase"/>
    <property type="match status" value="1"/>
</dbReference>
<sequence length="708" mass="79102">MLLQKLSVQLLSVLIFATSLSSCAEKKQQEKADQTAGPKKKPNIIYILTDDLGYGDIGVFFQNQRQKENDRSEPWALTPQLDQMASEGAMLTHHYTAAPVCAPSRSSLLLGVSQGHANVRNGQFDKALADNHTLGNLMQRAGYTTAAIGKWGLQGSSRWSENGDSWPAHPNNRGFDYYYGYMRHRDGHEHYPVEGIYRGKKEVYENKKEVSEGLDKCYTGDLWTAVAKKWIIEQVKNKKEQEPFFMYLAFDTPHAVLELPTQAYPKGGGLNGGLQWVGQPGNMINTASGQVDSYIHPDYANATYDHDKDPETPEVAWPDVYKRYATSTRRIDNEVGDLLQLLKDLNIDENTLVIFNSDNGPSIESYLPEEEYAADFFNSFGPFDGIKRDVLEGGERTPLIARWPGKIPAGQVIDAPSISYDWLPTFTEAAGYAPPANTDGVSLLPILTGTGEQEESLIYVEYNQGGKTPEYEEFAPNNRGRLRKQMQMMRMGDIVGLRYDIQSADDDFELYDVTKDTQQTENLADKPDMTALQARMKERALQVRMPDTAAARPYDPAMVSALPVQKVSKGLKWSAFKDNAPWLPKVDGLSPIANGTSQTPTLQNIEEKGEVFLFEGFIKIPTDGNYTFSLTSSGKAFIRIHEASVIDADYGYRAGTLKEGSMNLEAGYHPIRIYYKKKTGTKHTLDLQWSGPTIEMSPIPESAFYSIN</sequence>
<dbReference type="PANTHER" id="PTHR43751">
    <property type="entry name" value="SULFATASE"/>
    <property type="match status" value="1"/>
</dbReference>
<evidence type="ECO:0000313" key="3">
    <source>
        <dbReference type="EMBL" id="SIS80263.1"/>
    </source>
</evidence>
<dbReference type="InterPro" id="IPR011658">
    <property type="entry name" value="PA14_dom"/>
</dbReference>
<dbReference type="RefSeq" id="WP_076455615.1">
    <property type="nucleotide sequence ID" value="NZ_FTOB01000004.1"/>
</dbReference>
<organism evidence="3 4">
    <name type="scientific">Zobellia uliginosa</name>
    <dbReference type="NCBI Taxonomy" id="143224"/>
    <lineage>
        <taxon>Bacteria</taxon>
        <taxon>Pseudomonadati</taxon>
        <taxon>Bacteroidota</taxon>
        <taxon>Flavobacteriia</taxon>
        <taxon>Flavobacteriales</taxon>
        <taxon>Flavobacteriaceae</taxon>
        <taxon>Zobellia</taxon>
    </lineage>
</organism>